<dbReference type="RefSeq" id="WP_006731286.1">
    <property type="nucleotide sequence ID" value="NZ_CABKQA010000001.1"/>
</dbReference>
<dbReference type="EMBL" id="CP049228">
    <property type="protein sequence ID" value="QIH24187.1"/>
    <property type="molecule type" value="Genomic_DNA"/>
</dbReference>
<evidence type="ECO:0000259" key="1">
    <source>
        <dbReference type="PROSITE" id="PS50126"/>
    </source>
</evidence>
<dbReference type="AlphaFoldDB" id="A0A6G7B9Q3"/>
<protein>
    <submittedName>
        <fullName evidence="2">RNA-binding protein</fullName>
    </submittedName>
</protein>
<dbReference type="CDD" id="cd00164">
    <property type="entry name" value="S1_like"/>
    <property type="match status" value="1"/>
</dbReference>
<name>A0A6G7B9Q3_9LACO</name>
<dbReference type="InterPro" id="IPR012340">
    <property type="entry name" value="NA-bd_OB-fold"/>
</dbReference>
<evidence type="ECO:0000313" key="2">
    <source>
        <dbReference type="EMBL" id="QIH24187.1"/>
    </source>
</evidence>
<dbReference type="SUPFAM" id="SSF50249">
    <property type="entry name" value="Nucleic acid-binding proteins"/>
    <property type="match status" value="1"/>
</dbReference>
<organism evidence="2 3">
    <name type="scientific">Lactobacillus iners</name>
    <dbReference type="NCBI Taxonomy" id="147802"/>
    <lineage>
        <taxon>Bacteria</taxon>
        <taxon>Bacillati</taxon>
        <taxon>Bacillota</taxon>
        <taxon>Bacilli</taxon>
        <taxon>Lactobacillales</taxon>
        <taxon>Lactobacillaceae</taxon>
        <taxon>Lactobacillus</taxon>
    </lineage>
</organism>
<sequence length="112" mass="12676">MKYLVGLRVSAKVDKVIASGIKVILNNGRRGFIHWRDFGPLWDLKKNSFTKGQILRLVIVAINEKGEILLSLNRVNESTLVDPTNPFNKSDDFAGTLKCLLKEAEDLFNQFN</sequence>
<accession>A0A6G7B9Q3</accession>
<dbReference type="SMART" id="SM00316">
    <property type="entry name" value="S1"/>
    <property type="match status" value="1"/>
</dbReference>
<dbReference type="InterPro" id="IPR003029">
    <property type="entry name" value="S1_domain"/>
</dbReference>
<dbReference type="Proteomes" id="UP000501676">
    <property type="component" value="Chromosome"/>
</dbReference>
<dbReference type="GO" id="GO:0003676">
    <property type="term" value="F:nucleic acid binding"/>
    <property type="evidence" value="ECO:0007669"/>
    <property type="project" value="InterPro"/>
</dbReference>
<reference evidence="2 3" key="1">
    <citation type="submission" date="2020-02" db="EMBL/GenBank/DDBJ databases">
        <title>Complete genome sequences of six Lactobacillus iners strains isolated from the human vagina.</title>
        <authorList>
            <person name="France M.T."/>
            <person name="Rutt L."/>
            <person name="Narina S."/>
            <person name="Arbaugh S."/>
            <person name="Humphrys M.S."/>
            <person name="Ma B."/>
            <person name="Hayward M.R."/>
            <person name="Relman D."/>
            <person name="Kwon D.S."/>
            <person name="Ravel J."/>
        </authorList>
    </citation>
    <scope>NUCLEOTIDE SEQUENCE [LARGE SCALE GENOMIC DNA]</scope>
    <source>
        <strain evidence="2 3">C0210C1</strain>
    </source>
</reference>
<evidence type="ECO:0000313" key="3">
    <source>
        <dbReference type="Proteomes" id="UP000501676"/>
    </source>
</evidence>
<proteinExistence type="predicted"/>
<dbReference type="Gene3D" id="2.40.50.140">
    <property type="entry name" value="Nucleic acid-binding proteins"/>
    <property type="match status" value="1"/>
</dbReference>
<feature type="domain" description="S1 motif" evidence="1">
    <location>
        <begin position="6"/>
        <end position="73"/>
    </location>
</feature>
<dbReference type="PROSITE" id="PS50126">
    <property type="entry name" value="S1"/>
    <property type="match status" value="1"/>
</dbReference>
<gene>
    <name evidence="2" type="ORF">G6Z83_05825</name>
</gene>